<evidence type="ECO:0000313" key="3">
    <source>
        <dbReference type="EMBL" id="KXK26610.1"/>
    </source>
</evidence>
<reference evidence="3 4" key="1">
    <citation type="submission" date="2015-02" db="EMBL/GenBank/DDBJ databases">
        <title>Improved understanding of the partial-nitritation anammox process through 23 genomes representing the majority of the microbial community.</title>
        <authorList>
            <person name="Speth D.R."/>
            <person name="In T Zandt M."/>
            <person name="Guerrero Cruz S."/>
            <person name="Jetten M.S."/>
            <person name="Dutilh B.E."/>
        </authorList>
    </citation>
    <scope>NUCLEOTIDE SEQUENCE [LARGE SCALE GENOMIC DNA]</scope>
    <source>
        <strain evidence="3">OLB20</strain>
    </source>
</reference>
<keyword evidence="2" id="KW-0812">Transmembrane</keyword>
<accession>A0A136LY67</accession>
<proteinExistence type="predicted"/>
<comment type="caution">
    <text evidence="3">The sequence shown here is derived from an EMBL/GenBank/DDBJ whole genome shotgun (WGS) entry which is preliminary data.</text>
</comment>
<sequence length="236" mass="26956">MIDFFLDFVEFNATEPQYDIIIPVIIIYLLTLWFIISVWVFFDARKRMNSTVLALVTAIANLILQFPFLFMYLLIRPSSYEDFDDWIDGGVNVPIVNFTGKDGVVMSFELRVNPKRLAAQSDSEMKIDVSFESDDEQKTVVPRVTLESQSDKAAKQEKRSFLSTIVSSVNGRIRAVASSAKSGIDSMSSAADQRRKSREAEKARKDAERKRREEQEAEERREREAESAKKTCTGRS</sequence>
<evidence type="ECO:0000256" key="1">
    <source>
        <dbReference type="SAM" id="MobiDB-lite"/>
    </source>
</evidence>
<dbReference type="PATRIC" id="fig|1617426.3.peg.613"/>
<keyword evidence="2" id="KW-0472">Membrane</keyword>
<feature type="compositionally biased region" description="Basic and acidic residues" evidence="1">
    <location>
        <begin position="192"/>
        <end position="229"/>
    </location>
</feature>
<dbReference type="AlphaFoldDB" id="A0A136LY67"/>
<gene>
    <name evidence="3" type="ORF">TR69_WS6001000616</name>
</gene>
<dbReference type="STRING" id="1617426.TR69_WS6001000616"/>
<organism evidence="3 4">
    <name type="scientific">candidate division WS6 bacterium OLB20</name>
    <dbReference type="NCBI Taxonomy" id="1617426"/>
    <lineage>
        <taxon>Bacteria</taxon>
        <taxon>Candidatus Dojkabacteria</taxon>
    </lineage>
</organism>
<evidence type="ECO:0000313" key="4">
    <source>
        <dbReference type="Proteomes" id="UP000070457"/>
    </source>
</evidence>
<name>A0A136LY67_9BACT</name>
<evidence type="ECO:0000256" key="2">
    <source>
        <dbReference type="SAM" id="Phobius"/>
    </source>
</evidence>
<protein>
    <submittedName>
        <fullName evidence="3">Uncharacterized protein</fullName>
    </submittedName>
</protein>
<dbReference type="EMBL" id="JYNZ01000003">
    <property type="protein sequence ID" value="KXK26610.1"/>
    <property type="molecule type" value="Genomic_DNA"/>
</dbReference>
<dbReference type="Proteomes" id="UP000070457">
    <property type="component" value="Unassembled WGS sequence"/>
</dbReference>
<keyword evidence="2" id="KW-1133">Transmembrane helix</keyword>
<feature type="transmembrane region" description="Helical" evidence="2">
    <location>
        <begin position="54"/>
        <end position="75"/>
    </location>
</feature>
<feature type="compositionally biased region" description="Polar residues" evidence="1">
    <location>
        <begin position="179"/>
        <end position="191"/>
    </location>
</feature>
<feature type="region of interest" description="Disordered" evidence="1">
    <location>
        <begin position="178"/>
        <end position="236"/>
    </location>
</feature>
<feature type="transmembrane region" description="Helical" evidence="2">
    <location>
        <begin position="20"/>
        <end position="42"/>
    </location>
</feature>